<keyword evidence="2" id="KW-0732">Signal</keyword>
<proteinExistence type="predicted"/>
<keyword evidence="1" id="KW-0812">Transmembrane</keyword>
<dbReference type="KEGG" id="msea:METESE_19900"/>
<dbReference type="Gene3D" id="2.130.10.10">
    <property type="entry name" value="YVTN repeat-like/Quinoprotein amine dehydrogenase"/>
    <property type="match status" value="3"/>
</dbReference>
<evidence type="ECO:0000256" key="1">
    <source>
        <dbReference type="SAM" id="Phobius"/>
    </source>
</evidence>
<keyword evidence="1" id="KW-1133">Transmembrane helix</keyword>
<organism evidence="3 4">
    <name type="scientific">Mesoterricola sediminis</name>
    <dbReference type="NCBI Taxonomy" id="2927980"/>
    <lineage>
        <taxon>Bacteria</taxon>
        <taxon>Pseudomonadati</taxon>
        <taxon>Acidobacteriota</taxon>
        <taxon>Holophagae</taxon>
        <taxon>Holophagales</taxon>
        <taxon>Holophagaceae</taxon>
        <taxon>Mesoterricola</taxon>
    </lineage>
</organism>
<dbReference type="AlphaFoldDB" id="A0AA48KE65"/>
<protein>
    <recommendedName>
        <fullName evidence="5">Two component regulator three Y domain-containing protein</fullName>
    </recommendedName>
</protein>
<dbReference type="Proteomes" id="UP001228113">
    <property type="component" value="Chromosome"/>
</dbReference>
<feature type="transmembrane region" description="Helical" evidence="1">
    <location>
        <begin position="730"/>
        <end position="750"/>
    </location>
</feature>
<dbReference type="SUPFAM" id="SSF63829">
    <property type="entry name" value="Calcium-dependent phosphotriesterase"/>
    <property type="match status" value="3"/>
</dbReference>
<keyword evidence="4" id="KW-1185">Reference proteome</keyword>
<feature type="chain" id="PRO_5041331706" description="Two component regulator three Y domain-containing protein" evidence="2">
    <location>
        <begin position="25"/>
        <end position="845"/>
    </location>
</feature>
<dbReference type="InterPro" id="IPR011110">
    <property type="entry name" value="Reg_prop"/>
</dbReference>
<reference evidence="3" key="1">
    <citation type="journal article" date="2023" name="Int. J. Syst. Evol. Microbiol.">
        <title>Mesoterricola silvestris gen. nov., sp. nov., Mesoterricola sediminis sp. nov., Geothrix oryzae sp. nov., Geothrix edaphica sp. nov., Geothrix rubra sp. nov., and Geothrix limicola sp. nov., six novel members of Acidobacteriota isolated from soils.</title>
        <authorList>
            <person name="Itoh H."/>
            <person name="Sugisawa Y."/>
            <person name="Mise K."/>
            <person name="Xu Z."/>
            <person name="Kuniyasu M."/>
            <person name="Ushijima N."/>
            <person name="Kawano K."/>
            <person name="Kobayashi E."/>
            <person name="Shiratori Y."/>
            <person name="Masuda Y."/>
            <person name="Senoo K."/>
        </authorList>
    </citation>
    <scope>NUCLEOTIDE SEQUENCE</scope>
    <source>
        <strain evidence="3">W786</strain>
    </source>
</reference>
<dbReference type="RefSeq" id="WP_316410072.1">
    <property type="nucleotide sequence ID" value="NZ_AP027081.1"/>
</dbReference>
<evidence type="ECO:0000313" key="3">
    <source>
        <dbReference type="EMBL" id="BDU77032.1"/>
    </source>
</evidence>
<dbReference type="InterPro" id="IPR013783">
    <property type="entry name" value="Ig-like_fold"/>
</dbReference>
<dbReference type="Gene3D" id="2.60.40.10">
    <property type="entry name" value="Immunoglobulins"/>
    <property type="match status" value="1"/>
</dbReference>
<feature type="signal peptide" evidence="2">
    <location>
        <begin position="1"/>
        <end position="24"/>
    </location>
</feature>
<dbReference type="EMBL" id="AP027081">
    <property type="protein sequence ID" value="BDU77032.1"/>
    <property type="molecule type" value="Genomic_DNA"/>
</dbReference>
<evidence type="ECO:0008006" key="5">
    <source>
        <dbReference type="Google" id="ProtNLM"/>
    </source>
</evidence>
<name>A0AA48KE65_9BACT</name>
<dbReference type="InterPro" id="IPR015943">
    <property type="entry name" value="WD40/YVTN_repeat-like_dom_sf"/>
</dbReference>
<accession>A0AA48KE65</accession>
<keyword evidence="1" id="KW-0472">Membrane</keyword>
<evidence type="ECO:0000256" key="2">
    <source>
        <dbReference type="SAM" id="SignalP"/>
    </source>
</evidence>
<dbReference type="Pfam" id="PF07494">
    <property type="entry name" value="Reg_prop"/>
    <property type="match status" value="1"/>
</dbReference>
<gene>
    <name evidence="3" type="ORF">METESE_19900</name>
</gene>
<sequence length="845" mass="90170">MLPRGSWPALLCALLAAPAGGSPASLPLTEVLKGGRKAYTLVGTDEGLASGAVVCMAQDTQGFLWMGSENGLMRYEGASSRLYGTEDGLPSAMVGRLLADPDGGIWAATLRGLVLFRDGAFRPIEVEGKPYLGNPGHLALDRRGRVWIHTADGLLRQKAGLVFERVGWRAPAAVYDLATGSVTGRVYVASQAGIHGIEEDGRHLDWGPAEGLPPEGPMTVVEDGQGRLWAGSGRTLARLDRGAARFAPASEHLPAPISPNGHAYVDRDGTVWMPTQNGAQQLGGERLDAAHGLPFRWVRGLFRDREGSLWVMGTGLAHLKGHGRIVTLGAGGEVVWAMLRDAQGRMLEATDNGVLRIGPEGAVPLPGTEGWRIKGLALDAEGTLWMVNTRGPTLWLRRGAAAAVQAPLGEAGTGCNSVHVDPSGQVWLGHIHKGLLRWDPRARRLVQEVPPAGPGAQTTAAFEIHGDAQGRLWVGTDTGLLLREASGAWRFHREPSGLRVRGMAILPDGTAWVHGDEPKGLARVRLADGGLEVLERRTRGQGLSSNMLYAVRLDGAGHVWVATDKGLDRLDPPLHLGRPEGLASEDCSVSALRAEGQVLWVGTSAGLSAVDAAALPEPPPPPQAHILQVAFGGRRLEPPFGALGAIPSDQASVAFRVAAPAYANPQALRFQVRLLGLEAAWRDLDGRQVHFPALPGRSYRFEVRAALGTGPFGPPATLAFKVLPPWWRTGWAYGAAFAAGCGLLYGVVLLRLRALARSKAALEALVAARTRELSERNQELSEALGNVKQLSGLLPICAHCKKIRDDQGYWNQLELYLSQHAEVGFSHGICPECASLHYPAFRKKG</sequence>
<evidence type="ECO:0000313" key="4">
    <source>
        <dbReference type="Proteomes" id="UP001228113"/>
    </source>
</evidence>